<organism evidence="2 3">
    <name type="scientific">Actinokineospora soli</name>
    <dbReference type="NCBI Taxonomy" id="1048753"/>
    <lineage>
        <taxon>Bacteria</taxon>
        <taxon>Bacillati</taxon>
        <taxon>Actinomycetota</taxon>
        <taxon>Actinomycetes</taxon>
        <taxon>Pseudonocardiales</taxon>
        <taxon>Pseudonocardiaceae</taxon>
        <taxon>Actinokineospora</taxon>
    </lineage>
</organism>
<proteinExistence type="predicted"/>
<dbReference type="Proteomes" id="UP001596512">
    <property type="component" value="Unassembled WGS sequence"/>
</dbReference>
<gene>
    <name evidence="2" type="ORF">ACFQV2_32505</name>
</gene>
<keyword evidence="3" id="KW-1185">Reference proteome</keyword>
<protein>
    <submittedName>
        <fullName evidence="2">Uncharacterized protein</fullName>
    </submittedName>
</protein>
<evidence type="ECO:0000313" key="2">
    <source>
        <dbReference type="EMBL" id="MFC7617442.1"/>
    </source>
</evidence>
<accession>A0ABW2TU95</accession>
<comment type="caution">
    <text evidence="2">The sequence shown here is derived from an EMBL/GenBank/DDBJ whole genome shotgun (WGS) entry which is preliminary data.</text>
</comment>
<dbReference type="EMBL" id="JBHTEY010000004">
    <property type="protein sequence ID" value="MFC7617442.1"/>
    <property type="molecule type" value="Genomic_DNA"/>
</dbReference>
<name>A0ABW2TU95_9PSEU</name>
<sequence>MSATQPPPQRAGSRYQPSSPAWSSMRSRYRTFTESIAQRGGSPSSRSRTRAL</sequence>
<evidence type="ECO:0000313" key="3">
    <source>
        <dbReference type="Proteomes" id="UP001596512"/>
    </source>
</evidence>
<reference evidence="3" key="1">
    <citation type="journal article" date="2019" name="Int. J. Syst. Evol. Microbiol.">
        <title>The Global Catalogue of Microorganisms (GCM) 10K type strain sequencing project: providing services to taxonomists for standard genome sequencing and annotation.</title>
        <authorList>
            <consortium name="The Broad Institute Genomics Platform"/>
            <consortium name="The Broad Institute Genome Sequencing Center for Infectious Disease"/>
            <person name="Wu L."/>
            <person name="Ma J."/>
        </authorList>
    </citation>
    <scope>NUCLEOTIDE SEQUENCE [LARGE SCALE GENOMIC DNA]</scope>
    <source>
        <strain evidence="3">JCM 17695</strain>
    </source>
</reference>
<feature type="compositionally biased region" description="Polar residues" evidence="1">
    <location>
        <begin position="15"/>
        <end position="26"/>
    </location>
</feature>
<evidence type="ECO:0000256" key="1">
    <source>
        <dbReference type="SAM" id="MobiDB-lite"/>
    </source>
</evidence>
<feature type="region of interest" description="Disordered" evidence="1">
    <location>
        <begin position="1"/>
        <end position="26"/>
    </location>
</feature>